<name>A0A6A5K720_9PLEO</name>
<proteinExistence type="predicted"/>
<gene>
    <name evidence="2" type="ORF">BDW02DRAFT_376246</name>
</gene>
<dbReference type="Proteomes" id="UP000800040">
    <property type="component" value="Unassembled WGS sequence"/>
</dbReference>
<dbReference type="OrthoDB" id="1046782at2759"/>
<dbReference type="Gene3D" id="3.20.20.190">
    <property type="entry name" value="Phosphatidylinositol (PI) phosphodiesterase"/>
    <property type="match status" value="1"/>
</dbReference>
<keyword evidence="3" id="KW-1185">Reference proteome</keyword>
<dbReference type="SUPFAM" id="SSF51695">
    <property type="entry name" value="PLC-like phosphodiesterases"/>
    <property type="match status" value="1"/>
</dbReference>
<reference evidence="2" key="1">
    <citation type="submission" date="2020-01" db="EMBL/GenBank/DDBJ databases">
        <authorList>
            <consortium name="DOE Joint Genome Institute"/>
            <person name="Haridas S."/>
            <person name="Albert R."/>
            <person name="Binder M."/>
            <person name="Bloem J."/>
            <person name="Labutti K."/>
            <person name="Salamov A."/>
            <person name="Andreopoulos B."/>
            <person name="Baker S.E."/>
            <person name="Barry K."/>
            <person name="Bills G."/>
            <person name="Bluhm B.H."/>
            <person name="Cannon C."/>
            <person name="Castanera R."/>
            <person name="Culley D.E."/>
            <person name="Daum C."/>
            <person name="Ezra D."/>
            <person name="Gonzalez J.B."/>
            <person name="Henrissat B."/>
            <person name="Kuo A."/>
            <person name="Liang C."/>
            <person name="Lipzen A."/>
            <person name="Lutzoni F."/>
            <person name="Magnuson J."/>
            <person name="Mondo S."/>
            <person name="Nolan M."/>
            <person name="Ohm R."/>
            <person name="Pangilinan J."/>
            <person name="Park H.-J."/>
            <person name="Ramirez L."/>
            <person name="Alfaro M."/>
            <person name="Sun H."/>
            <person name="Tritt A."/>
            <person name="Yoshinaga Y."/>
            <person name="Zwiers L.-H."/>
            <person name="Turgeon B.G."/>
            <person name="Goodwin S.B."/>
            <person name="Spatafora J.W."/>
            <person name="Crous P.W."/>
            <person name="Grigoriev I.V."/>
        </authorList>
    </citation>
    <scope>NUCLEOTIDE SEQUENCE</scope>
    <source>
        <strain evidence="2">P77</strain>
    </source>
</reference>
<evidence type="ECO:0000313" key="2">
    <source>
        <dbReference type="EMBL" id="KAF1833575.1"/>
    </source>
</evidence>
<dbReference type="SMART" id="SM00148">
    <property type="entry name" value="PLCXc"/>
    <property type="match status" value="1"/>
</dbReference>
<dbReference type="CDD" id="cd08586">
    <property type="entry name" value="PI-PLCc_BcPLC_like"/>
    <property type="match status" value="1"/>
</dbReference>
<evidence type="ECO:0000313" key="3">
    <source>
        <dbReference type="Proteomes" id="UP000800040"/>
    </source>
</evidence>
<dbReference type="GO" id="GO:0008081">
    <property type="term" value="F:phosphoric diester hydrolase activity"/>
    <property type="evidence" value="ECO:0007669"/>
    <property type="project" value="InterPro"/>
</dbReference>
<evidence type="ECO:0000259" key="1">
    <source>
        <dbReference type="SMART" id="SM00148"/>
    </source>
</evidence>
<dbReference type="AlphaFoldDB" id="A0A6A5K720"/>
<feature type="domain" description="Phosphatidylinositol-specific phospholipase C X" evidence="1">
    <location>
        <begin position="167"/>
        <end position="317"/>
    </location>
</feature>
<dbReference type="InterPro" id="IPR017946">
    <property type="entry name" value="PLC-like_Pdiesterase_TIM-brl"/>
</dbReference>
<dbReference type="PROSITE" id="PS50007">
    <property type="entry name" value="PIPLC_X_DOMAIN"/>
    <property type="match status" value="1"/>
</dbReference>
<dbReference type="InterPro" id="IPR000909">
    <property type="entry name" value="PLipase_C_PInositol-sp_X_dom"/>
</dbReference>
<dbReference type="PANTHER" id="PTHR13593">
    <property type="match status" value="1"/>
</dbReference>
<dbReference type="EMBL" id="ML975316">
    <property type="protein sequence ID" value="KAF1833575.1"/>
    <property type="molecule type" value="Genomic_DNA"/>
</dbReference>
<dbReference type="Pfam" id="PF00388">
    <property type="entry name" value="PI-PLC-X"/>
    <property type="match status" value="1"/>
</dbReference>
<dbReference type="InterPro" id="IPR051057">
    <property type="entry name" value="PI-PLC_domain"/>
</dbReference>
<sequence length="506" mass="55233">MALPLKVRNLSATPILIVRIEQFEDPNTAQTKANGYLFSSKNTTSAAPTSPELSGCAQSFNHQDLDITLQPLESYTLTFPDLEQSDNTPTLLNPTLRLTISASSNERHRLDTHPSYTQRSSQFFTPLSPNPKTTYKALFHPSKPTPHLTIHTNHLPDYTSWMAALPDTLPLSAISIPGTHNSHTHYRALPSVRCQIHDITTQLENGIRFLDIRVQPAHATDTTIKDLYLVHGAFPVSLTGSKYLEPVLSTIYEFLATHPSETIILSLKREGAGNATDAHLSQILDEHYISPQSQTWYTGTTIPYLGAARGKIVLLRRYHYHTTTTPSGLDATPWPHNSTHALFPSSPSLPTFCLQDFCDVLVPDLIPTKILHANDHLVRAASAVHHIPGISTDAQNPVPPGPLYLNYLSASNFWKRACWPERIAKVVNGGVEEWVCCGLGLVDAEADTTPEEGEVAGGTRKTKSGDGSCGVVVMDCVGEKGDWELVGLVIGMNMGVLAKCGVGGLC</sequence>
<accession>A0A6A5K720</accession>
<dbReference type="PANTHER" id="PTHR13593:SF113">
    <property type="entry name" value="SI:DKEY-266F7.9"/>
    <property type="match status" value="1"/>
</dbReference>
<dbReference type="GO" id="GO:0006629">
    <property type="term" value="P:lipid metabolic process"/>
    <property type="evidence" value="ECO:0007669"/>
    <property type="project" value="InterPro"/>
</dbReference>
<organism evidence="2 3">
    <name type="scientific">Decorospora gaudefroyi</name>
    <dbReference type="NCBI Taxonomy" id="184978"/>
    <lineage>
        <taxon>Eukaryota</taxon>
        <taxon>Fungi</taxon>
        <taxon>Dikarya</taxon>
        <taxon>Ascomycota</taxon>
        <taxon>Pezizomycotina</taxon>
        <taxon>Dothideomycetes</taxon>
        <taxon>Pleosporomycetidae</taxon>
        <taxon>Pleosporales</taxon>
        <taxon>Pleosporineae</taxon>
        <taxon>Pleosporaceae</taxon>
        <taxon>Decorospora</taxon>
    </lineage>
</organism>
<protein>
    <submittedName>
        <fullName evidence="2">1-phosphatidylinositol phosphodiesterase</fullName>
    </submittedName>
</protein>